<feature type="region of interest" description="Disordered" evidence="1">
    <location>
        <begin position="1"/>
        <end position="35"/>
    </location>
</feature>
<evidence type="ECO:0000256" key="1">
    <source>
        <dbReference type="SAM" id="MobiDB-lite"/>
    </source>
</evidence>
<accession>A0ABV9ENI7</accession>
<dbReference type="RefSeq" id="WP_262844894.1">
    <property type="nucleotide sequence ID" value="NZ_JANZYP010000034.1"/>
</dbReference>
<evidence type="ECO:0008006" key="4">
    <source>
        <dbReference type="Google" id="ProtNLM"/>
    </source>
</evidence>
<evidence type="ECO:0000313" key="2">
    <source>
        <dbReference type="EMBL" id="MFC4591231.1"/>
    </source>
</evidence>
<proteinExistence type="predicted"/>
<dbReference type="Proteomes" id="UP001595891">
    <property type="component" value="Unassembled WGS sequence"/>
</dbReference>
<evidence type="ECO:0000313" key="3">
    <source>
        <dbReference type="Proteomes" id="UP001595891"/>
    </source>
</evidence>
<reference evidence="3" key="1">
    <citation type="journal article" date="2019" name="Int. J. Syst. Evol. Microbiol.">
        <title>The Global Catalogue of Microorganisms (GCM) 10K type strain sequencing project: providing services to taxonomists for standard genome sequencing and annotation.</title>
        <authorList>
            <consortium name="The Broad Institute Genomics Platform"/>
            <consortium name="The Broad Institute Genome Sequencing Center for Infectious Disease"/>
            <person name="Wu L."/>
            <person name="Ma J."/>
        </authorList>
    </citation>
    <scope>NUCLEOTIDE SEQUENCE [LARGE SCALE GENOMIC DNA]</scope>
    <source>
        <strain evidence="3">CCUG 49560</strain>
    </source>
</reference>
<feature type="compositionally biased region" description="Pro residues" evidence="1">
    <location>
        <begin position="1"/>
        <end position="15"/>
    </location>
</feature>
<keyword evidence="3" id="KW-1185">Reference proteome</keyword>
<name>A0ABV9ENI7_9ACTN</name>
<organism evidence="2 3">
    <name type="scientific">Sphaerisporangium corydalis</name>
    <dbReference type="NCBI Taxonomy" id="1441875"/>
    <lineage>
        <taxon>Bacteria</taxon>
        <taxon>Bacillati</taxon>
        <taxon>Actinomycetota</taxon>
        <taxon>Actinomycetes</taxon>
        <taxon>Streptosporangiales</taxon>
        <taxon>Streptosporangiaceae</taxon>
        <taxon>Sphaerisporangium</taxon>
    </lineage>
</organism>
<protein>
    <recommendedName>
        <fullName evidence="4">Band 7 domain-containing protein</fullName>
    </recommendedName>
</protein>
<sequence>MNAQHPLPPGGPVPPGHSSNVNQPLPKRPDPPLNPVQRQRFRQVVDDNWTKYAPPQVPLILVEQSVATAGRLPIQPGRALLYSDDTGEVFHLQKPPRVFAMRRYRWRYEVDLSDHYTSFHLEVPSRSKAARFRLTIDVGWRVTHPAQIVRARIRDGNAIVQSWVTEAVLPISRSYEIEQDGELEQHLTESLGHGRVHDYPGGISMFRFSARADHDRGAAERIAAVVEARHEADLAEAGLSRLKGRIHTEEDLILMLLQRAPDQVGDVITDIRKRREMSMQNRIDLFNKMVDNDLIQEAEMETIRQLIIQPIAGIVGSTPTGTFGIQQLAPPEKPQAISRHRADSGDDEEDVLPSQVTDGSVDHVTGWNPTPWQRGQGEEDL</sequence>
<feature type="region of interest" description="Disordered" evidence="1">
    <location>
        <begin position="328"/>
        <end position="381"/>
    </location>
</feature>
<gene>
    <name evidence="2" type="ORF">ACFO8L_34420</name>
</gene>
<dbReference type="EMBL" id="JBHSFN010000030">
    <property type="protein sequence ID" value="MFC4591231.1"/>
    <property type="molecule type" value="Genomic_DNA"/>
</dbReference>
<comment type="caution">
    <text evidence="2">The sequence shown here is derived from an EMBL/GenBank/DDBJ whole genome shotgun (WGS) entry which is preliminary data.</text>
</comment>